<comment type="caution">
    <text evidence="2">The sequence shown here is derived from an EMBL/GenBank/DDBJ whole genome shotgun (WGS) entry which is preliminary data.</text>
</comment>
<protein>
    <submittedName>
        <fullName evidence="2">Uncharacterized protein</fullName>
    </submittedName>
</protein>
<reference evidence="3" key="1">
    <citation type="journal article" date="2019" name="Int. J. Syst. Evol. Microbiol.">
        <title>The Global Catalogue of Microorganisms (GCM) 10K type strain sequencing project: providing services to taxonomists for standard genome sequencing and annotation.</title>
        <authorList>
            <consortium name="The Broad Institute Genomics Platform"/>
            <consortium name="The Broad Institute Genome Sequencing Center for Infectious Disease"/>
            <person name="Wu L."/>
            <person name="Ma J."/>
        </authorList>
    </citation>
    <scope>NUCLEOTIDE SEQUENCE [LARGE SCALE GENOMIC DNA]</scope>
    <source>
        <strain evidence="3">JCM 3272</strain>
    </source>
</reference>
<keyword evidence="3" id="KW-1185">Reference proteome</keyword>
<proteinExistence type="predicted"/>
<name>A0ABP5TI75_9ACTN</name>
<dbReference type="RefSeq" id="WP_344614174.1">
    <property type="nucleotide sequence ID" value="NZ_BAAARV010000031.1"/>
</dbReference>
<evidence type="ECO:0000313" key="3">
    <source>
        <dbReference type="Proteomes" id="UP001501444"/>
    </source>
</evidence>
<dbReference type="EMBL" id="BAAARV010000031">
    <property type="protein sequence ID" value="GAA2352015.1"/>
    <property type="molecule type" value="Genomic_DNA"/>
</dbReference>
<accession>A0ABP5TI75</accession>
<dbReference type="Proteomes" id="UP001501444">
    <property type="component" value="Unassembled WGS sequence"/>
</dbReference>
<evidence type="ECO:0000256" key="1">
    <source>
        <dbReference type="SAM" id="MobiDB-lite"/>
    </source>
</evidence>
<organism evidence="2 3">
    <name type="scientific">Dactylosporangium salmoneum</name>
    <dbReference type="NCBI Taxonomy" id="53361"/>
    <lineage>
        <taxon>Bacteria</taxon>
        <taxon>Bacillati</taxon>
        <taxon>Actinomycetota</taxon>
        <taxon>Actinomycetes</taxon>
        <taxon>Micromonosporales</taxon>
        <taxon>Micromonosporaceae</taxon>
        <taxon>Dactylosporangium</taxon>
    </lineage>
</organism>
<feature type="region of interest" description="Disordered" evidence="1">
    <location>
        <begin position="126"/>
        <end position="148"/>
    </location>
</feature>
<gene>
    <name evidence="2" type="ORF">GCM10010170_042420</name>
</gene>
<sequence length="1048" mass="112678">MTYDAITLYLPCEVRRFYATLADPAGTGPIEKILLEALATGPLTIGDLTKLFALPRALVATILHGLWRAGDVSVDPASGSALISEDALAAVRSGDPLPEPTNLVERHVDLMVDRILGEVLPASSAVRSTERHRVDPPGRSTGSPEISQSEFRRIAERELMSLDAGDEVMAGRRVVDLVPTPGPFDRRWRAVLVRVWMDARTGLPAVTIVDPRITPPAREIGSIRLSQLVVDHPNAPFVSWLRRHAHHDMPEVLTAPAMAETLQERASRLSSLEEGQRAGHHSQLLTLARQLESMRLDGLAHEAAVEVVTGARVRWAAAELIDLSHTQVVVLLPDTDAGTRRILETRLRQAVQRGVQTVVLFGGLPASGQMPACLIARDDETALVVAGPSLGAEGTLGVLVSAADGGACQVVQHVLSWMETAASATGAGAVLCRPSGREVAAQPETALETLPEEPPAKDPAAAAAWATAWRTYADAVRAAVDHPSLPRVRWITDANPYGLPARALHNARRRLVFASVVLSDQVVDERFLSMLRARLSEGVMVTLAYESARGAVGSLISVLADEFNGNLVLISTRPAARVLVWDDEAIVFSMDPLGEAVLAGGSVPGLHVAGAAFADLLAATAGEPAVVTGQVTGQVTGTTDESGPQWDLLARSRAHNIAQRMRNRWHETGSVERALEPLADAADPWEVLEGLVAPANFTLLVDRRPGSEIETDDLAEAAVAWCLSARSDDDASRRWLQWLIAYHWEAGRFAEAGLLRLSYRVHARPRPSLAVVAAAFGTDVSTIALLAATDVRDRTPEETAALFTVALAESLRTTDDDFRDVVQKLLPAVGSPWSDLGRAILGYHGAAPGIPPELVLHPLAKQAARDNRLSIAWGRLGEELRRAQGIKPSFTTLHRLVEALFRDPGPFHALDRAIERRDTTAVREMLLTCQAVHGPVEKAAGRVIDGLWAQVRRESGDLVGRFRQAPVSRVAGVLTAAREVVAAAESSSAGSDLNSWARNHDAARTLAGQISALLPSLDEALATLERPESVLVAHAVRRIRRMTVPEES</sequence>
<evidence type="ECO:0000313" key="2">
    <source>
        <dbReference type="EMBL" id="GAA2352015.1"/>
    </source>
</evidence>